<dbReference type="SUPFAM" id="SSF51161">
    <property type="entry name" value="Trimeric LpxA-like enzymes"/>
    <property type="match status" value="1"/>
</dbReference>
<dbReference type="Proteomes" id="UP000292734">
    <property type="component" value="Unassembled WGS sequence"/>
</dbReference>
<proteinExistence type="inferred from homology"/>
<keyword evidence="4 5" id="KW-0012">Acyltransferase</keyword>
<dbReference type="EMBL" id="SEOM01000008">
    <property type="protein sequence ID" value="RYL98509.1"/>
    <property type="molecule type" value="Genomic_DNA"/>
</dbReference>
<evidence type="ECO:0000256" key="2">
    <source>
        <dbReference type="ARBA" id="ARBA00022679"/>
    </source>
</evidence>
<evidence type="ECO:0000313" key="5">
    <source>
        <dbReference type="EMBL" id="RYL98509.1"/>
    </source>
</evidence>
<reference evidence="5 6" key="1">
    <citation type="submission" date="2019-02" db="EMBL/GenBank/DDBJ databases">
        <authorList>
            <person name="Feng G."/>
        </authorList>
    </citation>
    <scope>NUCLEOTIDE SEQUENCE [LARGE SCALE GENOMIC DNA]</scope>
    <source>
        <strain evidence="5 6">DSM 26779</strain>
    </source>
</reference>
<keyword evidence="2 5" id="KW-0808">Transferase</keyword>
<dbReference type="RefSeq" id="WP_013053803.1">
    <property type="nucleotide sequence ID" value="NZ_JACBZE010000009.1"/>
</dbReference>
<dbReference type="PANTHER" id="PTHR23416:SF23">
    <property type="entry name" value="ACETYLTRANSFERASE C18B11.09C-RELATED"/>
    <property type="match status" value="1"/>
</dbReference>
<sequence>MRLFVTARLDDLYARWTRWRLRAAGGKAGRALRVRGGVPYLAGQLILGEAVRLRNEPVRIRLKTAGSGRIVLGDQVSLNSGVTIFSAASVEIGAFSRIGDHASLFDTSFHAVHEGHAARPRPIRIGRNVWIGRNATILPGVSIGDHSVIAAGAVVFQDVPSRQLWRGNPASFVKHVRAGDDFIRQ</sequence>
<dbReference type="PROSITE" id="PS00101">
    <property type="entry name" value="HEXAPEP_TRANSFERASES"/>
    <property type="match status" value="1"/>
</dbReference>
<dbReference type="InterPro" id="IPR051159">
    <property type="entry name" value="Hexapeptide_acetyltransf"/>
</dbReference>
<dbReference type="PANTHER" id="PTHR23416">
    <property type="entry name" value="SIALIC ACID SYNTHASE-RELATED"/>
    <property type="match status" value="1"/>
</dbReference>
<dbReference type="OMA" id="WVGANSM"/>
<dbReference type="Pfam" id="PF00132">
    <property type="entry name" value="Hexapep"/>
    <property type="match status" value="1"/>
</dbReference>
<organism evidence="5 6">
    <name type="scientific">Sphingobium indicum</name>
    <dbReference type="NCBI Taxonomy" id="332055"/>
    <lineage>
        <taxon>Bacteria</taxon>
        <taxon>Pseudomonadati</taxon>
        <taxon>Pseudomonadota</taxon>
        <taxon>Alphaproteobacteria</taxon>
        <taxon>Sphingomonadales</taxon>
        <taxon>Sphingomonadaceae</taxon>
        <taxon>Sphingobium</taxon>
    </lineage>
</organism>
<keyword evidence="3" id="KW-0677">Repeat</keyword>
<evidence type="ECO:0000256" key="3">
    <source>
        <dbReference type="ARBA" id="ARBA00022737"/>
    </source>
</evidence>
<dbReference type="InterPro" id="IPR001451">
    <property type="entry name" value="Hexapep"/>
</dbReference>
<dbReference type="GO" id="GO:0005829">
    <property type="term" value="C:cytosol"/>
    <property type="evidence" value="ECO:0007669"/>
    <property type="project" value="TreeGrafter"/>
</dbReference>
<gene>
    <name evidence="5" type="ORF">EWH08_16765</name>
</gene>
<dbReference type="GO" id="GO:0008374">
    <property type="term" value="F:O-acyltransferase activity"/>
    <property type="evidence" value="ECO:0007669"/>
    <property type="project" value="TreeGrafter"/>
</dbReference>
<protein>
    <submittedName>
        <fullName evidence="5">Acyltransferase</fullName>
    </submittedName>
</protein>
<accession>A0A4Q4IZJ6</accession>
<comment type="similarity">
    <text evidence="1">Belongs to the transferase hexapeptide repeat family.</text>
</comment>
<dbReference type="Gene3D" id="2.160.10.10">
    <property type="entry name" value="Hexapeptide repeat proteins"/>
    <property type="match status" value="1"/>
</dbReference>
<dbReference type="AlphaFoldDB" id="A0A4Q4IZJ6"/>
<dbReference type="InterPro" id="IPR018357">
    <property type="entry name" value="Hexapep_transf_CS"/>
</dbReference>
<dbReference type="CDD" id="cd04647">
    <property type="entry name" value="LbH_MAT_like"/>
    <property type="match status" value="1"/>
</dbReference>
<name>A0A4Q4IZJ6_9SPHN</name>
<dbReference type="InterPro" id="IPR011004">
    <property type="entry name" value="Trimer_LpxA-like_sf"/>
</dbReference>
<comment type="caution">
    <text evidence="5">The sequence shown here is derived from an EMBL/GenBank/DDBJ whole genome shotgun (WGS) entry which is preliminary data.</text>
</comment>
<evidence type="ECO:0000256" key="1">
    <source>
        <dbReference type="ARBA" id="ARBA00007274"/>
    </source>
</evidence>
<dbReference type="GeneID" id="29275222"/>
<evidence type="ECO:0000313" key="6">
    <source>
        <dbReference type="Proteomes" id="UP000292734"/>
    </source>
</evidence>
<evidence type="ECO:0000256" key="4">
    <source>
        <dbReference type="ARBA" id="ARBA00023315"/>
    </source>
</evidence>